<dbReference type="EMBL" id="JACCJB010000005">
    <property type="protein sequence ID" value="KAF6227425.1"/>
    <property type="molecule type" value="Genomic_DNA"/>
</dbReference>
<feature type="compositionally biased region" description="Basic and acidic residues" evidence="1">
    <location>
        <begin position="14"/>
        <end position="27"/>
    </location>
</feature>
<reference evidence="2 3" key="1">
    <citation type="journal article" date="2020" name="Genomics">
        <title>Complete, high-quality genomes from long-read metagenomic sequencing of two wolf lichen thalli reveals enigmatic genome architecture.</title>
        <authorList>
            <person name="McKenzie S.K."/>
            <person name="Walston R.F."/>
            <person name="Allen J.L."/>
        </authorList>
    </citation>
    <scope>NUCLEOTIDE SEQUENCE [LARGE SCALE GENOMIC DNA]</scope>
    <source>
        <strain evidence="2">WasteWater1</strain>
    </source>
</reference>
<gene>
    <name evidence="2" type="ORF">HO133_008869</name>
</gene>
<protein>
    <submittedName>
        <fullName evidence="2">Uncharacterized protein</fullName>
    </submittedName>
</protein>
<evidence type="ECO:0000256" key="1">
    <source>
        <dbReference type="SAM" id="MobiDB-lite"/>
    </source>
</evidence>
<accession>A0A8H6CPW6</accession>
<keyword evidence="3" id="KW-1185">Reference proteome</keyword>
<evidence type="ECO:0000313" key="2">
    <source>
        <dbReference type="EMBL" id="KAF6227425.1"/>
    </source>
</evidence>
<evidence type="ECO:0000313" key="3">
    <source>
        <dbReference type="Proteomes" id="UP000593566"/>
    </source>
</evidence>
<organism evidence="2 3">
    <name type="scientific">Letharia lupina</name>
    <dbReference type="NCBI Taxonomy" id="560253"/>
    <lineage>
        <taxon>Eukaryota</taxon>
        <taxon>Fungi</taxon>
        <taxon>Dikarya</taxon>
        <taxon>Ascomycota</taxon>
        <taxon>Pezizomycotina</taxon>
        <taxon>Lecanoromycetes</taxon>
        <taxon>OSLEUM clade</taxon>
        <taxon>Lecanoromycetidae</taxon>
        <taxon>Lecanorales</taxon>
        <taxon>Lecanorineae</taxon>
        <taxon>Parmeliaceae</taxon>
        <taxon>Letharia</taxon>
    </lineage>
</organism>
<dbReference type="Proteomes" id="UP000593566">
    <property type="component" value="Unassembled WGS sequence"/>
</dbReference>
<name>A0A8H6CPW6_9LECA</name>
<dbReference type="AlphaFoldDB" id="A0A8H6CPW6"/>
<proteinExistence type="predicted"/>
<comment type="caution">
    <text evidence="2">The sequence shown here is derived from an EMBL/GenBank/DDBJ whole genome shotgun (WGS) entry which is preliminary data.</text>
</comment>
<sequence length="183" mass="20521">MSTAPQFLPVWNEESAKAADDRKVEGEAKQTRQAWNDWGELLREGTQRRPAKRSDAPHFRLKLTHKPSGRSVMLCFMGWTRNQPPNAAERPVYQYPETPSGSPHSFSMHLIHVTWGYVHKSPDIVDAEKSWSSTEGSYPLGVNWKVDESPTGKNLNVDTSRMSTAAAAKFATLRIIKTNATAI</sequence>
<feature type="region of interest" description="Disordered" evidence="1">
    <location>
        <begin position="1"/>
        <end position="27"/>
    </location>
</feature>
<dbReference type="RefSeq" id="XP_037155733.1">
    <property type="nucleotide sequence ID" value="XM_037299732.1"/>
</dbReference>
<dbReference type="GeneID" id="59337264"/>